<evidence type="ECO:0000313" key="3">
    <source>
        <dbReference type="Proteomes" id="UP001159641"/>
    </source>
</evidence>
<gene>
    <name evidence="2" type="ORF">J1605_015143</name>
</gene>
<organism evidence="2 3">
    <name type="scientific">Eschrichtius robustus</name>
    <name type="common">California gray whale</name>
    <name type="synonym">Eschrichtius gibbosus</name>
    <dbReference type="NCBI Taxonomy" id="9764"/>
    <lineage>
        <taxon>Eukaryota</taxon>
        <taxon>Metazoa</taxon>
        <taxon>Chordata</taxon>
        <taxon>Craniata</taxon>
        <taxon>Vertebrata</taxon>
        <taxon>Euteleostomi</taxon>
        <taxon>Mammalia</taxon>
        <taxon>Eutheria</taxon>
        <taxon>Laurasiatheria</taxon>
        <taxon>Artiodactyla</taxon>
        <taxon>Whippomorpha</taxon>
        <taxon>Cetacea</taxon>
        <taxon>Mysticeti</taxon>
        <taxon>Eschrichtiidae</taxon>
        <taxon>Eschrichtius</taxon>
    </lineage>
</organism>
<comment type="caution">
    <text evidence="2">The sequence shown here is derived from an EMBL/GenBank/DDBJ whole genome shotgun (WGS) entry which is preliminary data.</text>
</comment>
<keyword evidence="3" id="KW-1185">Reference proteome</keyword>
<feature type="region of interest" description="Disordered" evidence="1">
    <location>
        <begin position="1"/>
        <end position="69"/>
    </location>
</feature>
<evidence type="ECO:0000256" key="1">
    <source>
        <dbReference type="SAM" id="MobiDB-lite"/>
    </source>
</evidence>
<proteinExistence type="predicted"/>
<protein>
    <submittedName>
        <fullName evidence="2">Uncharacterized protein</fullName>
    </submittedName>
</protein>
<name>A0AB34GAD6_ESCRO</name>
<evidence type="ECO:0000313" key="2">
    <source>
        <dbReference type="EMBL" id="KAJ8776808.1"/>
    </source>
</evidence>
<sequence>MGDGGRGQGAGVGDRSVGGAGSGGLEAGGRSSASVLRTQRPTPAPVTVLAPRSPLCGRRGRAPAPRPPR</sequence>
<feature type="compositionally biased region" description="Gly residues" evidence="1">
    <location>
        <begin position="1"/>
        <end position="27"/>
    </location>
</feature>
<dbReference type="AlphaFoldDB" id="A0AB34GAD6"/>
<dbReference type="EMBL" id="JAIQCJ010002351">
    <property type="protein sequence ID" value="KAJ8776808.1"/>
    <property type="molecule type" value="Genomic_DNA"/>
</dbReference>
<dbReference type="Proteomes" id="UP001159641">
    <property type="component" value="Unassembled WGS sequence"/>
</dbReference>
<reference evidence="2 3" key="1">
    <citation type="submission" date="2022-11" db="EMBL/GenBank/DDBJ databases">
        <title>Whole genome sequence of Eschrichtius robustus ER-17-0199.</title>
        <authorList>
            <person name="Bruniche-Olsen A."/>
            <person name="Black A.N."/>
            <person name="Fields C.J."/>
            <person name="Walden K."/>
            <person name="Dewoody J.A."/>
        </authorList>
    </citation>
    <scope>NUCLEOTIDE SEQUENCE [LARGE SCALE GENOMIC DNA]</scope>
    <source>
        <strain evidence="2">ER-17-0199</strain>
        <tissue evidence="2">Blubber</tissue>
    </source>
</reference>
<accession>A0AB34GAD6</accession>